<dbReference type="PANTHER" id="PTHR24015:SF679">
    <property type="entry name" value="DYW DOMAIN-CONTAINING PROTEIN"/>
    <property type="match status" value="1"/>
</dbReference>
<dbReference type="PANTHER" id="PTHR24015">
    <property type="entry name" value="OS07G0578800 PROTEIN-RELATED"/>
    <property type="match status" value="1"/>
</dbReference>
<feature type="repeat" description="PPR" evidence="3">
    <location>
        <begin position="86"/>
        <end position="120"/>
    </location>
</feature>
<proteinExistence type="inferred from homology"/>
<evidence type="ECO:0000256" key="1">
    <source>
        <dbReference type="ARBA" id="ARBA00022737"/>
    </source>
</evidence>
<dbReference type="InParanoid" id="A0A1Q3DBS1"/>
<evidence type="ECO:0000313" key="6">
    <source>
        <dbReference type="Proteomes" id="UP000187406"/>
    </source>
</evidence>
<gene>
    <name evidence="5" type="ORF">CFOL_v3_33348</name>
</gene>
<comment type="caution">
    <text evidence="5">The sequence shown here is derived from an EMBL/GenBank/DDBJ whole genome shotgun (WGS) entry which is preliminary data.</text>
</comment>
<evidence type="ECO:0000256" key="3">
    <source>
        <dbReference type="PROSITE-ProRule" id="PRU00708"/>
    </source>
</evidence>
<dbReference type="OrthoDB" id="730395at2759"/>
<evidence type="ECO:0000313" key="5">
    <source>
        <dbReference type="EMBL" id="GAV89937.1"/>
    </source>
</evidence>
<dbReference type="Pfam" id="PF13041">
    <property type="entry name" value="PPR_2"/>
    <property type="match status" value="3"/>
</dbReference>
<dbReference type="FunFam" id="1.25.40.10:FF:000344">
    <property type="entry name" value="Pentatricopeptide repeat-containing protein"/>
    <property type="match status" value="1"/>
</dbReference>
<dbReference type="Pfam" id="PF20431">
    <property type="entry name" value="E_motif"/>
    <property type="match status" value="1"/>
</dbReference>
<organism evidence="5 6">
    <name type="scientific">Cephalotus follicularis</name>
    <name type="common">Albany pitcher plant</name>
    <dbReference type="NCBI Taxonomy" id="3775"/>
    <lineage>
        <taxon>Eukaryota</taxon>
        <taxon>Viridiplantae</taxon>
        <taxon>Streptophyta</taxon>
        <taxon>Embryophyta</taxon>
        <taxon>Tracheophyta</taxon>
        <taxon>Spermatophyta</taxon>
        <taxon>Magnoliopsida</taxon>
        <taxon>eudicotyledons</taxon>
        <taxon>Gunneridae</taxon>
        <taxon>Pentapetalae</taxon>
        <taxon>rosids</taxon>
        <taxon>fabids</taxon>
        <taxon>Oxalidales</taxon>
        <taxon>Cephalotaceae</taxon>
        <taxon>Cephalotus</taxon>
    </lineage>
</organism>
<dbReference type="FunFam" id="1.25.40.10:FF:000090">
    <property type="entry name" value="Pentatricopeptide repeat-containing protein, chloroplastic"/>
    <property type="match status" value="1"/>
</dbReference>
<feature type="repeat" description="PPR" evidence="3">
    <location>
        <begin position="599"/>
        <end position="633"/>
    </location>
</feature>
<protein>
    <submittedName>
        <fullName evidence="5">PPR domain-containing protein/PPR_2 domain-containing protein</fullName>
    </submittedName>
</protein>
<evidence type="ECO:0000256" key="2">
    <source>
        <dbReference type="ARBA" id="ARBA00061659"/>
    </source>
</evidence>
<keyword evidence="1" id="KW-0677">Repeat</keyword>
<dbReference type="NCBIfam" id="TIGR00756">
    <property type="entry name" value="PPR"/>
    <property type="match status" value="5"/>
</dbReference>
<sequence>MSNLRLQTSASPHMHGHCTDHHNLPSPPPQVLSLHHIPNNHVLNSPKKPSIFSHILNSSTSLQLLGNPSWNSINKHGFLNNKHVIDVSSCNEMIRDCTDNALFEDAIRVYVNLLRSGFPVEEFRFFPCLIKAFGGLCDVRNSGQIHGHVLKLGFFDDVYVANALLSAYLKCGAVENAVKMFEKMGERDSVTWNSMISGYCQSGDYTDSLKIFRMMIKDYGLYPNRVACLSAVSACSSVYWLTHGREIHAFVLKHGWDADEFLVSALIDLYMKCEDLRNSNNVFRSILDCESVRGNPVIWNVMILGYVSNGCLTLALELFIEMLGLGIKPDSLTMVDVLVLCSESSDLEVGKQIHGFILRFGLDNDVRVCTALMEMYFKCGDPESGFNIFKRSQNRNLVTWGAVLSNCAQNGYPIKALELFYDFMSEHGGFPDSFMLVSVLRACSSLTSKPRGEEIHGLAVKMSFDSNVYVGGALVDMYGKGRDIESAQKVFGGLLSRDLVSWNALISGYSQNECADEALNSFREMQSEQIRPNTVTASCILSVCAHLSVFSVCKEVHCYLLRQGFLPNILVSNSLIAAYAKCGDMNSSWTIFEQMPEGNEVSWNSIIFGLGMHGCTDKIIVLFGKMKEAGMKPNHATFTALLSACSHAGRVGMGWQFFRSMSEDYKLEPQLEHYTCMVDLLGRAGHLNQAYDLIMAMPLVPDGGIWGSLLGSCRSHSNEKLAELIANHIFELDPTNIGYRVLLANMYEDFGKSNEVARIRGAIKDMGLKKQSGCSWIEINNNVSIFVASDCSHL</sequence>
<feature type="region of interest" description="Disordered" evidence="4">
    <location>
        <begin position="1"/>
        <end position="25"/>
    </location>
</feature>
<dbReference type="Pfam" id="PF01535">
    <property type="entry name" value="PPR"/>
    <property type="match status" value="6"/>
</dbReference>
<reference evidence="6" key="1">
    <citation type="submission" date="2016-04" db="EMBL/GenBank/DDBJ databases">
        <title>Cephalotus genome sequencing.</title>
        <authorList>
            <person name="Fukushima K."/>
            <person name="Hasebe M."/>
            <person name="Fang X."/>
        </authorList>
    </citation>
    <scope>NUCLEOTIDE SEQUENCE [LARGE SCALE GENOMIC DNA]</scope>
    <source>
        <strain evidence="6">cv. St1</strain>
    </source>
</reference>
<evidence type="ECO:0000256" key="4">
    <source>
        <dbReference type="SAM" id="MobiDB-lite"/>
    </source>
</evidence>
<dbReference type="GO" id="GO:0009451">
    <property type="term" value="P:RNA modification"/>
    <property type="evidence" value="ECO:0007669"/>
    <property type="project" value="InterPro"/>
</dbReference>
<dbReference type="InterPro" id="IPR046960">
    <property type="entry name" value="PPR_At4g14850-like_plant"/>
</dbReference>
<feature type="repeat" description="PPR" evidence="3">
    <location>
        <begin position="157"/>
        <end position="187"/>
    </location>
</feature>
<feature type="repeat" description="PPR" evidence="3">
    <location>
        <begin position="396"/>
        <end position="431"/>
    </location>
</feature>
<dbReference type="PROSITE" id="PS51375">
    <property type="entry name" value="PPR"/>
    <property type="match status" value="8"/>
</dbReference>
<accession>A0A1Q3DBS1</accession>
<dbReference type="GO" id="GO:0003723">
    <property type="term" value="F:RNA binding"/>
    <property type="evidence" value="ECO:0007669"/>
    <property type="project" value="InterPro"/>
</dbReference>
<dbReference type="InterPro" id="IPR011990">
    <property type="entry name" value="TPR-like_helical_dom_sf"/>
</dbReference>
<dbReference type="EMBL" id="BDDD01005847">
    <property type="protein sequence ID" value="GAV89937.1"/>
    <property type="molecule type" value="Genomic_DNA"/>
</dbReference>
<dbReference type="FunFam" id="1.25.40.10:FF:000436">
    <property type="entry name" value="Pentatricopeptide repeat-containing protein At5g39350 family"/>
    <property type="match status" value="1"/>
</dbReference>
<name>A0A1Q3DBS1_CEPFO</name>
<keyword evidence="6" id="KW-1185">Reference proteome</keyword>
<feature type="compositionally biased region" description="Polar residues" evidence="4">
    <location>
        <begin position="1"/>
        <end position="11"/>
    </location>
</feature>
<dbReference type="InterPro" id="IPR046848">
    <property type="entry name" value="E_motif"/>
</dbReference>
<dbReference type="InterPro" id="IPR002885">
    <property type="entry name" value="PPR_rpt"/>
</dbReference>
<dbReference type="Gene3D" id="1.25.40.10">
    <property type="entry name" value="Tetratricopeptide repeat domain"/>
    <property type="match status" value="5"/>
</dbReference>
<comment type="similarity">
    <text evidence="2">Belongs to the PPR family. PCMP-E subfamily.</text>
</comment>
<dbReference type="Proteomes" id="UP000187406">
    <property type="component" value="Unassembled WGS sequence"/>
</dbReference>
<dbReference type="FunFam" id="1.25.40.10:FF:000196">
    <property type="entry name" value="Pentatricopeptide repeat-containing protein At4g14850"/>
    <property type="match status" value="1"/>
</dbReference>
<feature type="repeat" description="PPR" evidence="3">
    <location>
        <begin position="634"/>
        <end position="664"/>
    </location>
</feature>
<feature type="repeat" description="PPR" evidence="3">
    <location>
        <begin position="295"/>
        <end position="329"/>
    </location>
</feature>
<feature type="repeat" description="PPR" evidence="3">
    <location>
        <begin position="188"/>
        <end position="223"/>
    </location>
</feature>
<feature type="repeat" description="PPR" evidence="3">
    <location>
        <begin position="498"/>
        <end position="532"/>
    </location>
</feature>
<dbReference type="AlphaFoldDB" id="A0A1Q3DBS1"/>